<sequence length="143" mass="16535">MTLRNCCVCRKHDALYKCPTCREFYQVSFTVSFTFYCKEHKTQYCKPPILSEASKDHQSVNQRKYNFPTEDTVPMEKLQQLCDNKELKQCLQSSHLRNIMKTVVNSPNPTEAIALAMKKEPIFVEMADACLKIVEPPDHAKPC</sequence>
<dbReference type="Proteomes" id="UP000075809">
    <property type="component" value="Unassembled WGS sequence"/>
</dbReference>
<organism evidence="2 3">
    <name type="scientific">Mycetomoellerius zeteki</name>
    <dbReference type="NCBI Taxonomy" id="64791"/>
    <lineage>
        <taxon>Eukaryota</taxon>
        <taxon>Metazoa</taxon>
        <taxon>Ecdysozoa</taxon>
        <taxon>Arthropoda</taxon>
        <taxon>Hexapoda</taxon>
        <taxon>Insecta</taxon>
        <taxon>Pterygota</taxon>
        <taxon>Neoptera</taxon>
        <taxon>Endopterygota</taxon>
        <taxon>Hymenoptera</taxon>
        <taxon>Apocrita</taxon>
        <taxon>Aculeata</taxon>
        <taxon>Formicoidea</taxon>
        <taxon>Formicidae</taxon>
        <taxon>Myrmicinae</taxon>
        <taxon>Mycetomoellerius</taxon>
    </lineage>
</organism>
<evidence type="ECO:0000313" key="3">
    <source>
        <dbReference type="Proteomes" id="UP000075809"/>
    </source>
</evidence>
<dbReference type="STRING" id="64791.A0A151XIR2"/>
<evidence type="ECO:0000259" key="1">
    <source>
        <dbReference type="Pfam" id="PF21373"/>
    </source>
</evidence>
<keyword evidence="3" id="KW-1185">Reference proteome</keyword>
<dbReference type="InterPro" id="IPR048371">
    <property type="entry name" value="ZNHIT3_C"/>
</dbReference>
<dbReference type="Pfam" id="PF21373">
    <property type="entry name" value="ZNHIT3_C"/>
    <property type="match status" value="1"/>
</dbReference>
<dbReference type="OrthoDB" id="18412at2759"/>
<dbReference type="AlphaFoldDB" id="A0A151XIR2"/>
<accession>A0A151XIR2</accession>
<evidence type="ECO:0000313" key="2">
    <source>
        <dbReference type="EMBL" id="KYQ60195.1"/>
    </source>
</evidence>
<dbReference type="EMBL" id="KQ982080">
    <property type="protein sequence ID" value="KYQ60195.1"/>
    <property type="molecule type" value="Genomic_DNA"/>
</dbReference>
<protein>
    <submittedName>
        <fullName evidence="2">Zinc finger HIT domain-containing protein 3</fullName>
    </submittedName>
</protein>
<name>A0A151XIR2_9HYME</name>
<feature type="domain" description="Zinc finger HIT" evidence="1">
    <location>
        <begin position="77"/>
        <end position="134"/>
    </location>
</feature>
<gene>
    <name evidence="2" type="ORF">ALC60_00602</name>
</gene>
<reference evidence="2 3" key="1">
    <citation type="submission" date="2015-09" db="EMBL/GenBank/DDBJ databases">
        <title>Trachymyrmex zeteki WGS genome.</title>
        <authorList>
            <person name="Nygaard S."/>
            <person name="Hu H."/>
            <person name="Boomsma J."/>
            <person name="Zhang G."/>
        </authorList>
    </citation>
    <scope>NUCLEOTIDE SEQUENCE [LARGE SCALE GENOMIC DNA]</scope>
    <source>
        <strain evidence="2">Tzet28-1</strain>
        <tissue evidence="2">Whole body</tissue>
    </source>
</reference>
<proteinExistence type="predicted"/>
<dbReference type="KEGG" id="mzt:108724818"/>